<name>A0A4Y7SFS2_COPMI</name>
<sequence length="353" mass="36991">MCQPPPLTNGGMSQVGVYEGSAGVPPAHRVGVVVVAGHGKGNSGGGSVDGYAEWGAACCARTTAVVRRSTDMQSGERRAVHGQQRWWVGRRTFRVGSGVLCTDNSGASVDGFSEVQVVVRRSTDMQSGERRAVHGQQRWWVGRRTFRVGSGVLCTDNSGSGSVDGYADGGAACCARTTAVVRRSTDMQSGERRAVHGQQRRGSGVLCADNSGSASVDGYAERRAACCARTTATGERRAVRGQQRWWVGRRICRAESGVLCTDNSGGGVPECAQSDHNCGVSVDAPIPAWGTPSQIARQLTITVEVGQWTVTQHGPIVQAKGACSVADWEIVGNCGWAGPSPYGSGSKRGVEGH</sequence>
<organism evidence="1 2">
    <name type="scientific">Coprinellus micaceus</name>
    <name type="common">Glistening ink-cap mushroom</name>
    <name type="synonym">Coprinus micaceus</name>
    <dbReference type="NCBI Taxonomy" id="71717"/>
    <lineage>
        <taxon>Eukaryota</taxon>
        <taxon>Fungi</taxon>
        <taxon>Dikarya</taxon>
        <taxon>Basidiomycota</taxon>
        <taxon>Agaricomycotina</taxon>
        <taxon>Agaricomycetes</taxon>
        <taxon>Agaricomycetidae</taxon>
        <taxon>Agaricales</taxon>
        <taxon>Agaricineae</taxon>
        <taxon>Psathyrellaceae</taxon>
        <taxon>Coprinellus</taxon>
    </lineage>
</organism>
<dbReference type="EMBL" id="QPFP01000134">
    <property type="protein sequence ID" value="TEB20687.1"/>
    <property type="molecule type" value="Genomic_DNA"/>
</dbReference>
<keyword evidence="2" id="KW-1185">Reference proteome</keyword>
<comment type="caution">
    <text evidence="1">The sequence shown here is derived from an EMBL/GenBank/DDBJ whole genome shotgun (WGS) entry which is preliminary data.</text>
</comment>
<dbReference type="Proteomes" id="UP000298030">
    <property type="component" value="Unassembled WGS sequence"/>
</dbReference>
<dbReference type="AlphaFoldDB" id="A0A4Y7SFS2"/>
<evidence type="ECO:0000313" key="2">
    <source>
        <dbReference type="Proteomes" id="UP000298030"/>
    </source>
</evidence>
<reference evidence="1 2" key="1">
    <citation type="journal article" date="2019" name="Nat. Ecol. Evol.">
        <title>Megaphylogeny resolves global patterns of mushroom evolution.</title>
        <authorList>
            <person name="Varga T."/>
            <person name="Krizsan K."/>
            <person name="Foldi C."/>
            <person name="Dima B."/>
            <person name="Sanchez-Garcia M."/>
            <person name="Sanchez-Ramirez S."/>
            <person name="Szollosi G.J."/>
            <person name="Szarkandi J.G."/>
            <person name="Papp V."/>
            <person name="Albert L."/>
            <person name="Andreopoulos W."/>
            <person name="Angelini C."/>
            <person name="Antonin V."/>
            <person name="Barry K.W."/>
            <person name="Bougher N.L."/>
            <person name="Buchanan P."/>
            <person name="Buyck B."/>
            <person name="Bense V."/>
            <person name="Catcheside P."/>
            <person name="Chovatia M."/>
            <person name="Cooper J."/>
            <person name="Damon W."/>
            <person name="Desjardin D."/>
            <person name="Finy P."/>
            <person name="Geml J."/>
            <person name="Haridas S."/>
            <person name="Hughes K."/>
            <person name="Justo A."/>
            <person name="Karasinski D."/>
            <person name="Kautmanova I."/>
            <person name="Kiss B."/>
            <person name="Kocsube S."/>
            <person name="Kotiranta H."/>
            <person name="LaButti K.M."/>
            <person name="Lechner B.E."/>
            <person name="Liimatainen K."/>
            <person name="Lipzen A."/>
            <person name="Lukacs Z."/>
            <person name="Mihaltcheva S."/>
            <person name="Morgado L.N."/>
            <person name="Niskanen T."/>
            <person name="Noordeloos M.E."/>
            <person name="Ohm R.A."/>
            <person name="Ortiz-Santana B."/>
            <person name="Ovrebo C."/>
            <person name="Racz N."/>
            <person name="Riley R."/>
            <person name="Savchenko A."/>
            <person name="Shiryaev A."/>
            <person name="Soop K."/>
            <person name="Spirin V."/>
            <person name="Szebenyi C."/>
            <person name="Tomsovsky M."/>
            <person name="Tulloss R.E."/>
            <person name="Uehling J."/>
            <person name="Grigoriev I.V."/>
            <person name="Vagvolgyi C."/>
            <person name="Papp T."/>
            <person name="Martin F.M."/>
            <person name="Miettinen O."/>
            <person name="Hibbett D.S."/>
            <person name="Nagy L.G."/>
        </authorList>
    </citation>
    <scope>NUCLEOTIDE SEQUENCE [LARGE SCALE GENOMIC DNA]</scope>
    <source>
        <strain evidence="1 2">FP101781</strain>
    </source>
</reference>
<proteinExistence type="predicted"/>
<protein>
    <submittedName>
        <fullName evidence="1">Uncharacterized protein</fullName>
    </submittedName>
</protein>
<gene>
    <name evidence="1" type="ORF">FA13DRAFT_1717575</name>
</gene>
<accession>A0A4Y7SFS2</accession>
<evidence type="ECO:0000313" key="1">
    <source>
        <dbReference type="EMBL" id="TEB20687.1"/>
    </source>
</evidence>